<dbReference type="eggNOG" id="COG2340">
    <property type="taxonomic scope" value="Bacteria"/>
</dbReference>
<comment type="subcellular location">
    <subcellularLocation>
        <location evidence="1">Secreted</location>
    </subcellularLocation>
</comment>
<organism evidence="4 5">
    <name type="scientific">Roseivivax marinus</name>
    <dbReference type="NCBI Taxonomy" id="1379903"/>
    <lineage>
        <taxon>Bacteria</taxon>
        <taxon>Pseudomonadati</taxon>
        <taxon>Pseudomonadota</taxon>
        <taxon>Alphaproteobacteria</taxon>
        <taxon>Rhodobacterales</taxon>
        <taxon>Roseobacteraceae</taxon>
        <taxon>Roseivivax</taxon>
    </lineage>
</organism>
<evidence type="ECO:0000256" key="3">
    <source>
        <dbReference type="SAM" id="MobiDB-lite"/>
    </source>
</evidence>
<protein>
    <submittedName>
        <fullName evidence="4">5'-nucleotidase domain-containing protein</fullName>
    </submittedName>
</protein>
<dbReference type="InterPro" id="IPR018511">
    <property type="entry name" value="Hemolysin-typ_Ca-bd_CS"/>
</dbReference>
<dbReference type="GO" id="GO:0005576">
    <property type="term" value="C:extracellular region"/>
    <property type="evidence" value="ECO:0007669"/>
    <property type="project" value="UniProtKB-SubCell"/>
</dbReference>
<name>W4HNB0_9RHOB</name>
<keyword evidence="5" id="KW-1185">Reference proteome</keyword>
<evidence type="ECO:0000313" key="4">
    <source>
        <dbReference type="EMBL" id="ETW13480.1"/>
    </source>
</evidence>
<dbReference type="AlphaFoldDB" id="W4HNB0"/>
<gene>
    <name evidence="4" type="ORF">ATO8_05606</name>
</gene>
<dbReference type="Pfam" id="PF00353">
    <property type="entry name" value="HemolysinCabind"/>
    <property type="match status" value="5"/>
</dbReference>
<reference evidence="4 5" key="1">
    <citation type="journal article" date="2014" name="Antonie Van Leeuwenhoek">
        <title>Roseivivax atlanticus sp. nov., isolated from surface seawater of the Atlantic Ocean.</title>
        <authorList>
            <person name="Li G."/>
            <person name="Lai Q."/>
            <person name="Liu X."/>
            <person name="Sun F."/>
            <person name="Shao Z."/>
        </authorList>
    </citation>
    <scope>NUCLEOTIDE SEQUENCE [LARGE SCALE GENOMIC DNA]</scope>
    <source>
        <strain evidence="4 5">22II-s10s</strain>
    </source>
</reference>
<dbReference type="GO" id="GO:0005509">
    <property type="term" value="F:calcium ion binding"/>
    <property type="evidence" value="ECO:0007669"/>
    <property type="project" value="InterPro"/>
</dbReference>
<evidence type="ECO:0000313" key="5">
    <source>
        <dbReference type="Proteomes" id="UP000019063"/>
    </source>
</evidence>
<dbReference type="Proteomes" id="UP000019063">
    <property type="component" value="Unassembled WGS sequence"/>
</dbReference>
<dbReference type="Gene3D" id="3.40.33.10">
    <property type="entry name" value="CAP"/>
    <property type="match status" value="1"/>
</dbReference>
<feature type="region of interest" description="Disordered" evidence="3">
    <location>
        <begin position="285"/>
        <end position="310"/>
    </location>
</feature>
<dbReference type="SUPFAM" id="SSF51120">
    <property type="entry name" value="beta-Roll"/>
    <property type="match status" value="3"/>
</dbReference>
<dbReference type="InterPro" id="IPR011049">
    <property type="entry name" value="Serralysin-like_metalloprot_C"/>
</dbReference>
<dbReference type="InterPro" id="IPR035940">
    <property type="entry name" value="CAP_sf"/>
</dbReference>
<keyword evidence="2" id="KW-0964">Secreted</keyword>
<feature type="region of interest" description="Disordered" evidence="3">
    <location>
        <begin position="320"/>
        <end position="339"/>
    </location>
</feature>
<dbReference type="PANTHER" id="PTHR38340:SF1">
    <property type="entry name" value="S-LAYER PROTEIN"/>
    <property type="match status" value="1"/>
</dbReference>
<accession>W4HNB0</accession>
<comment type="caution">
    <text evidence="4">The sequence shown here is derived from an EMBL/GenBank/DDBJ whole genome shotgun (WGS) entry which is preliminary data.</text>
</comment>
<dbReference type="Gene3D" id="2.150.10.10">
    <property type="entry name" value="Serralysin-like metalloprotease, C-terminal"/>
    <property type="match status" value="3"/>
</dbReference>
<feature type="compositionally biased region" description="Gly residues" evidence="3">
    <location>
        <begin position="327"/>
        <end position="336"/>
    </location>
</feature>
<dbReference type="PROSITE" id="PS00330">
    <property type="entry name" value="HEMOLYSIN_CALCIUM"/>
    <property type="match status" value="2"/>
</dbReference>
<dbReference type="InterPro" id="IPR050557">
    <property type="entry name" value="RTX_toxin/Mannuronan_C5-epim"/>
</dbReference>
<dbReference type="EMBL" id="AQQW01000003">
    <property type="protein sequence ID" value="ETW13480.1"/>
    <property type="molecule type" value="Genomic_DNA"/>
</dbReference>
<dbReference type="eggNOG" id="COG2931">
    <property type="taxonomic scope" value="Bacteria"/>
</dbReference>
<dbReference type="PRINTS" id="PR00313">
    <property type="entry name" value="CABNDNGRPT"/>
</dbReference>
<proteinExistence type="predicted"/>
<dbReference type="RefSeq" id="WP_051487412.1">
    <property type="nucleotide sequence ID" value="NZ_AQQW01000003.1"/>
</dbReference>
<evidence type="ECO:0000256" key="2">
    <source>
        <dbReference type="ARBA" id="ARBA00022525"/>
    </source>
</evidence>
<dbReference type="STRING" id="1379903.ATO8_05606"/>
<dbReference type="PATRIC" id="fig|1317118.6.peg.1154"/>
<sequence>MTVDIYAPTSSDSLSLTELDLYHMIMDYRAASGLPAIPLSQSLTTVAGRHTLDSYHNIEAAGVSLPSGYSSPSWIHSWSDAYYDGSDSSVMRDAPSRLGTGYPGGGYEISVAGAQSIRQTLDMWIDSPGHNQLLVNLNSYSDDTWNAIGVGVGFNAPVSGGSFTYGNYFHVWFGKVADPAGPPVIDGTNAGELIEMTNFADEVRDRGGNDTVIGYSGNDTFYVGGGANDFRGGDGTDRAVIPATFAQVTATVDGSVAQITLNGTTSTYRGIEVFAFSDGTTRALGQLNGGTSGGDRDGASDGGGVGAPQDQEAVDLFPVSSDRGETGEAGGSGGEGQEMIGTDAGDEISGTSADDTIAGQGGHDMLSAGGGNDNISGSDGNDTISAGSGHDNVGGGLGNDEIWGAGGNDTIGAGRGNDYVNAGPGNDVANGGQGDDMIFGEDGDDTTGAGFGDDTVAGGSGHDSLGGGTGQDMIAGHGGNDAIGGGEGNDSISGGDGNDFLAGGGRDDVIYGGSGADTINGGDGNDALYGGTGADVFVWNEYEAGATDTIYGFQDGVDTLRLADVSNAPGTGLAGKLDALNITDIVVDGVAGVRVGYQGNGIEIPGLSAAQITLDDIMFI</sequence>
<dbReference type="PANTHER" id="PTHR38340">
    <property type="entry name" value="S-LAYER PROTEIN"/>
    <property type="match status" value="1"/>
</dbReference>
<evidence type="ECO:0000256" key="1">
    <source>
        <dbReference type="ARBA" id="ARBA00004613"/>
    </source>
</evidence>
<dbReference type="InterPro" id="IPR001343">
    <property type="entry name" value="Hemolysn_Ca-bd"/>
</dbReference>